<dbReference type="Gene3D" id="3.90.25.10">
    <property type="entry name" value="UDP-galactose 4-epimerase, domain 1"/>
    <property type="match status" value="1"/>
</dbReference>
<dbReference type="EMBL" id="JACHIN010000014">
    <property type="protein sequence ID" value="MBB5082639.1"/>
    <property type="molecule type" value="Genomic_DNA"/>
</dbReference>
<organism evidence="2 3">
    <name type="scientific">Nonomuraea endophytica</name>
    <dbReference type="NCBI Taxonomy" id="714136"/>
    <lineage>
        <taxon>Bacteria</taxon>
        <taxon>Bacillati</taxon>
        <taxon>Actinomycetota</taxon>
        <taxon>Actinomycetes</taxon>
        <taxon>Streptosporangiales</taxon>
        <taxon>Streptosporangiaceae</taxon>
        <taxon>Nonomuraea</taxon>
    </lineage>
</organism>
<dbReference type="AlphaFoldDB" id="A0A7W8ABN7"/>
<sequence>MNEQNPILVVGGTGTTGRRVVSLLRGRGVAVRVGSRSGEPRFDWSDRATWDAALAGVRAVYVVPLDGELLTEPFVERAVELGVRRIVLLSGRGVDVPGYGDVTSGVGATHAEGEKAVRASGVEWTIVRPGWFAQNFSEGFFHEAVAAGELRLPAGDGAVSFVDAADIAEVVAAALTGEGHAGQVYELSGPRALTMAEAAAAYSSATGRPLSYVDVDPEAFVAELVKEGWPVADAEGYAASVAPARLGMDAYLSDGVQRALGRPPTDFADIVWK</sequence>
<dbReference type="SUPFAM" id="SSF51735">
    <property type="entry name" value="NAD(P)-binding Rossmann-fold domains"/>
    <property type="match status" value="1"/>
</dbReference>
<protein>
    <submittedName>
        <fullName evidence="2">Uncharacterized protein YbjT (DUF2867 family)</fullName>
    </submittedName>
</protein>
<dbReference type="InterPro" id="IPR008030">
    <property type="entry name" value="NmrA-like"/>
</dbReference>
<reference evidence="2 3" key="1">
    <citation type="submission" date="2020-08" db="EMBL/GenBank/DDBJ databases">
        <title>Genomic Encyclopedia of Type Strains, Phase IV (KMG-IV): sequencing the most valuable type-strain genomes for metagenomic binning, comparative biology and taxonomic classification.</title>
        <authorList>
            <person name="Goeker M."/>
        </authorList>
    </citation>
    <scope>NUCLEOTIDE SEQUENCE [LARGE SCALE GENOMIC DNA]</scope>
    <source>
        <strain evidence="2 3">DSM 45385</strain>
    </source>
</reference>
<dbReference type="InterPro" id="IPR051604">
    <property type="entry name" value="Ergot_Alk_Oxidoreductase"/>
</dbReference>
<dbReference type="Gene3D" id="3.40.50.720">
    <property type="entry name" value="NAD(P)-binding Rossmann-like Domain"/>
    <property type="match status" value="1"/>
</dbReference>
<accession>A0A7W8ABN7</accession>
<feature type="domain" description="NmrA-like" evidence="1">
    <location>
        <begin position="5"/>
        <end position="222"/>
    </location>
</feature>
<comment type="caution">
    <text evidence="2">The sequence shown here is derived from an EMBL/GenBank/DDBJ whole genome shotgun (WGS) entry which is preliminary data.</text>
</comment>
<dbReference type="Pfam" id="PF05368">
    <property type="entry name" value="NmrA"/>
    <property type="match status" value="1"/>
</dbReference>
<evidence type="ECO:0000259" key="1">
    <source>
        <dbReference type="Pfam" id="PF05368"/>
    </source>
</evidence>
<dbReference type="RefSeq" id="WP_184971054.1">
    <property type="nucleotide sequence ID" value="NZ_JACHIN010000014.1"/>
</dbReference>
<proteinExistence type="predicted"/>
<dbReference type="PANTHER" id="PTHR43162">
    <property type="match status" value="1"/>
</dbReference>
<gene>
    <name evidence="2" type="ORF">HNR40_008135</name>
</gene>
<evidence type="ECO:0000313" key="2">
    <source>
        <dbReference type="EMBL" id="MBB5082639.1"/>
    </source>
</evidence>
<name>A0A7W8ABN7_9ACTN</name>
<evidence type="ECO:0000313" key="3">
    <source>
        <dbReference type="Proteomes" id="UP000568380"/>
    </source>
</evidence>
<dbReference type="PANTHER" id="PTHR43162:SF1">
    <property type="entry name" value="PRESTALK A DIFFERENTIATION PROTEIN A"/>
    <property type="match status" value="1"/>
</dbReference>
<dbReference type="InterPro" id="IPR036291">
    <property type="entry name" value="NAD(P)-bd_dom_sf"/>
</dbReference>
<keyword evidence="3" id="KW-1185">Reference proteome</keyword>
<dbReference type="Proteomes" id="UP000568380">
    <property type="component" value="Unassembled WGS sequence"/>
</dbReference>